<dbReference type="Gramene" id="AET4Gv20497400.6">
    <property type="protein sequence ID" value="AET4Gv20497400.6"/>
    <property type="gene ID" value="AET4Gv20497400"/>
</dbReference>
<dbReference type="EnsemblPlants" id="AET4Gv20497400.6">
    <property type="protein sequence ID" value="AET4Gv20497400.6"/>
    <property type="gene ID" value="AET4Gv20497400"/>
</dbReference>
<organism evidence="1 2">
    <name type="scientific">Aegilops tauschii subsp. strangulata</name>
    <name type="common">Goatgrass</name>
    <dbReference type="NCBI Taxonomy" id="200361"/>
    <lineage>
        <taxon>Eukaryota</taxon>
        <taxon>Viridiplantae</taxon>
        <taxon>Streptophyta</taxon>
        <taxon>Embryophyta</taxon>
        <taxon>Tracheophyta</taxon>
        <taxon>Spermatophyta</taxon>
        <taxon>Magnoliopsida</taxon>
        <taxon>Liliopsida</taxon>
        <taxon>Poales</taxon>
        <taxon>Poaceae</taxon>
        <taxon>BOP clade</taxon>
        <taxon>Pooideae</taxon>
        <taxon>Triticodae</taxon>
        <taxon>Triticeae</taxon>
        <taxon>Triticinae</taxon>
        <taxon>Aegilops</taxon>
    </lineage>
</organism>
<evidence type="ECO:0000313" key="2">
    <source>
        <dbReference type="Proteomes" id="UP000015105"/>
    </source>
</evidence>
<reference evidence="1" key="4">
    <citation type="submission" date="2019-03" db="UniProtKB">
        <authorList>
            <consortium name="EnsemblPlants"/>
        </authorList>
    </citation>
    <scope>IDENTIFICATION</scope>
</reference>
<proteinExistence type="predicted"/>
<dbReference type="EnsemblPlants" id="AET4Gv20497400.5">
    <property type="protein sequence ID" value="AET4Gv20497400.5"/>
    <property type="gene ID" value="AET4Gv20497400"/>
</dbReference>
<sequence length="46" mass="5143">MNKGYTMLLHINNNNYSTCSCCTRSKDYSTSPKMVLPDLNCTPPGQ</sequence>
<protein>
    <submittedName>
        <fullName evidence="1">Uncharacterized protein</fullName>
    </submittedName>
</protein>
<evidence type="ECO:0000313" key="1">
    <source>
        <dbReference type="EnsemblPlants" id="AET4Gv20497400.6"/>
    </source>
</evidence>
<accession>A0A453IA46</accession>
<reference evidence="2" key="2">
    <citation type="journal article" date="2017" name="Nat. Plants">
        <title>The Aegilops tauschii genome reveals multiple impacts of transposons.</title>
        <authorList>
            <person name="Zhao G."/>
            <person name="Zou C."/>
            <person name="Li K."/>
            <person name="Wang K."/>
            <person name="Li T."/>
            <person name="Gao L."/>
            <person name="Zhang X."/>
            <person name="Wang H."/>
            <person name="Yang Z."/>
            <person name="Liu X."/>
            <person name="Jiang W."/>
            <person name="Mao L."/>
            <person name="Kong X."/>
            <person name="Jiao Y."/>
            <person name="Jia J."/>
        </authorList>
    </citation>
    <scope>NUCLEOTIDE SEQUENCE [LARGE SCALE GENOMIC DNA]</scope>
    <source>
        <strain evidence="2">cv. AL8/78</strain>
    </source>
</reference>
<reference evidence="1" key="5">
    <citation type="journal article" date="2021" name="G3 (Bethesda)">
        <title>Aegilops tauschii genome assembly Aet v5.0 features greater sequence contiguity and improved annotation.</title>
        <authorList>
            <person name="Wang L."/>
            <person name="Zhu T."/>
            <person name="Rodriguez J.C."/>
            <person name="Deal K.R."/>
            <person name="Dubcovsky J."/>
            <person name="McGuire P.E."/>
            <person name="Lux T."/>
            <person name="Spannagl M."/>
            <person name="Mayer K.F.X."/>
            <person name="Baldrich P."/>
            <person name="Meyers B.C."/>
            <person name="Huo N."/>
            <person name="Gu Y.Q."/>
            <person name="Zhou H."/>
            <person name="Devos K.M."/>
            <person name="Bennetzen J.L."/>
            <person name="Unver T."/>
            <person name="Budak H."/>
            <person name="Gulick P.J."/>
            <person name="Galiba G."/>
            <person name="Kalapos B."/>
            <person name="Nelson D.R."/>
            <person name="Li P."/>
            <person name="You F.M."/>
            <person name="Luo M.C."/>
            <person name="Dvorak J."/>
        </authorList>
    </citation>
    <scope>NUCLEOTIDE SEQUENCE [LARGE SCALE GENOMIC DNA]</scope>
    <source>
        <strain evidence="1">cv. AL8/78</strain>
    </source>
</reference>
<reference evidence="2" key="1">
    <citation type="journal article" date="2014" name="Science">
        <title>Ancient hybridizations among the ancestral genomes of bread wheat.</title>
        <authorList>
            <consortium name="International Wheat Genome Sequencing Consortium,"/>
            <person name="Marcussen T."/>
            <person name="Sandve S.R."/>
            <person name="Heier L."/>
            <person name="Spannagl M."/>
            <person name="Pfeifer M."/>
            <person name="Jakobsen K.S."/>
            <person name="Wulff B.B."/>
            <person name="Steuernagel B."/>
            <person name="Mayer K.F."/>
            <person name="Olsen O.A."/>
        </authorList>
    </citation>
    <scope>NUCLEOTIDE SEQUENCE [LARGE SCALE GENOMIC DNA]</scope>
    <source>
        <strain evidence="2">cv. AL8/78</strain>
    </source>
</reference>
<dbReference type="AlphaFoldDB" id="A0A453IA46"/>
<reference evidence="1" key="3">
    <citation type="journal article" date="2017" name="Nature">
        <title>Genome sequence of the progenitor of the wheat D genome Aegilops tauschii.</title>
        <authorList>
            <person name="Luo M.C."/>
            <person name="Gu Y.Q."/>
            <person name="Puiu D."/>
            <person name="Wang H."/>
            <person name="Twardziok S.O."/>
            <person name="Deal K.R."/>
            <person name="Huo N."/>
            <person name="Zhu T."/>
            <person name="Wang L."/>
            <person name="Wang Y."/>
            <person name="McGuire P.E."/>
            <person name="Liu S."/>
            <person name="Long H."/>
            <person name="Ramasamy R.K."/>
            <person name="Rodriguez J.C."/>
            <person name="Van S.L."/>
            <person name="Yuan L."/>
            <person name="Wang Z."/>
            <person name="Xia Z."/>
            <person name="Xiao L."/>
            <person name="Anderson O.D."/>
            <person name="Ouyang S."/>
            <person name="Liang Y."/>
            <person name="Zimin A.V."/>
            <person name="Pertea G."/>
            <person name="Qi P."/>
            <person name="Bennetzen J.L."/>
            <person name="Dai X."/>
            <person name="Dawson M.W."/>
            <person name="Muller H.G."/>
            <person name="Kugler K."/>
            <person name="Rivarola-Duarte L."/>
            <person name="Spannagl M."/>
            <person name="Mayer K.F.X."/>
            <person name="Lu F.H."/>
            <person name="Bevan M.W."/>
            <person name="Leroy P."/>
            <person name="Li P."/>
            <person name="You F.M."/>
            <person name="Sun Q."/>
            <person name="Liu Z."/>
            <person name="Lyons E."/>
            <person name="Wicker T."/>
            <person name="Salzberg S.L."/>
            <person name="Devos K.M."/>
            <person name="Dvorak J."/>
        </authorList>
    </citation>
    <scope>NUCLEOTIDE SEQUENCE [LARGE SCALE GENOMIC DNA]</scope>
    <source>
        <strain evidence="1">cv. AL8/78</strain>
    </source>
</reference>
<dbReference type="Gramene" id="AET4Gv20497400.5">
    <property type="protein sequence ID" value="AET4Gv20497400.5"/>
    <property type="gene ID" value="AET4Gv20497400"/>
</dbReference>
<dbReference type="PROSITE" id="PS51257">
    <property type="entry name" value="PROKAR_LIPOPROTEIN"/>
    <property type="match status" value="1"/>
</dbReference>
<dbReference type="Proteomes" id="UP000015105">
    <property type="component" value="Chromosome 4D"/>
</dbReference>
<name>A0A453IA46_AEGTS</name>
<keyword evidence="2" id="KW-1185">Reference proteome</keyword>